<name>K3WDW8_GLOUD</name>
<evidence type="ECO:0000259" key="3">
    <source>
        <dbReference type="PROSITE" id="PS50222"/>
    </source>
</evidence>
<reference evidence="5" key="2">
    <citation type="submission" date="2010-04" db="EMBL/GenBank/DDBJ databases">
        <authorList>
            <person name="Buell R."/>
            <person name="Hamilton J."/>
            <person name="Hostetler J."/>
        </authorList>
    </citation>
    <scope>NUCLEOTIDE SEQUENCE [LARGE SCALE GENOMIC DNA]</scope>
    <source>
        <strain evidence="5">DAOM:BR144</strain>
    </source>
</reference>
<evidence type="ECO:0000256" key="2">
    <source>
        <dbReference type="SAM" id="MobiDB-lite"/>
    </source>
</evidence>
<evidence type="ECO:0000256" key="1">
    <source>
        <dbReference type="ARBA" id="ARBA00022837"/>
    </source>
</evidence>
<sequence length="1150" mass="128211">MTSTVPNGSPLRKKPIILSGDIRNLDSNFELVMSHVRVTLAHVISAFGRYGIAVSNDDAKTLLYEYEENNDTNLGYDAFVDDLVQMLRQTAFNKTGTTRTQLKKIRLAHHLDKLSTHQAHIVHKLQTLLGDKLRVSWTTVRDTFRSADPARKGVLPKHEFARLCQQLQVPMSATLLDGLVVRHGVSAEGVVDYTEFLAYFGADFQHSDPNSVSNSLMVERGVISGKGLVYGIENGERVSRGVVNHTLSSPGVSSALGGGSKKSTPSSPPSPTRCRTAVDPLYMERLHITLNEKVASRRVDVKKAFLALDKDDSGRVSVADFTRVLHNFSLVVTQDEISALSAHLGSSCDGMINYYEFLATFGDVLKPSEMTIRKDLQENSSLVFTGHKDVKGANKNRAALSSPGNELKEAFSRLSDGIWRAIYVELEMSDSRKTGFVTSAELLRVLAKYLGVLPQKSFAVLFRTCGSHVNQLMSYHTLVKSYRPVVMDVVTFFQQDAHSNAEKTFDKSPTESLVMVWSVRVQRAQLTATAWHAFKERVWAADVRRQGRILATEFKAIVQPRLTLSDDQVAFLCFFYEDKNIASDQVLIRYGSFFTDYEDPGLETANMTSCSPTKRENPPRTERKGRVRQPGSSSPGPNGLVVAFTDADKMEYEQEEKRLRAFFVANLRALEALLAQEDVDKKGFVSVERFVKFCKELNGGRWKETDASAAFFSKYVAQNQLFYYRGFLLDVDQKAGLQTQALVLQDDDDDGNDLEARDRYSDPNDDNLGQILDVYQAKDALRYHLTSTRTKQKTTYKLFQRLDPGKSGLLAYPELRRVLERLGIVVDDTTVHEWLSHQFEEEDDAGNKTGRIKYLQILHAHGGRDPDKVDAMSDLSSNCSYYSAISISPRPAVRSSHGGGASSPRAIGNRDYVAAAHAVTNAIEKPRNGFTPLTGTAAAAAVERKIKAQLDASGTKNKWKQLARAFQQIDSEHPRRGSVLAGSFQKVMREFGVHLDQEEVVRLQLKYDIEQNGRIHYHEYLRHLTNTMSDLSSGGDTAGELLPSLGPHSPRAHATKAANGVSMNNSNNSVGGISDSLRQGVKAKWKAIYSSFKTLDKQSLGRVSTAHFRQLLEWYALPVNDDAFLAILRQFDHDDDGFVDYNKFIRTCCG</sequence>
<dbReference type="PANTHER" id="PTHR20875">
    <property type="entry name" value="EF-HAND CALCIUM-BINDING DOMAIN-CONTAINING PROTEIN 6-RELATED"/>
    <property type="match status" value="1"/>
</dbReference>
<dbReference type="Proteomes" id="UP000019132">
    <property type="component" value="Unassembled WGS sequence"/>
</dbReference>
<dbReference type="VEuPathDB" id="FungiDB:PYU1_G003152"/>
<dbReference type="eggNOG" id="KOG0027">
    <property type="taxonomic scope" value="Eukaryota"/>
</dbReference>
<dbReference type="STRING" id="431595.K3WDW8"/>
<proteinExistence type="predicted"/>
<dbReference type="SUPFAM" id="SSF47473">
    <property type="entry name" value="EF-hand"/>
    <property type="match status" value="3"/>
</dbReference>
<accession>K3WDW8</accession>
<keyword evidence="5" id="KW-1185">Reference proteome</keyword>
<dbReference type="HOGENOM" id="CLU_009262_0_0_1"/>
<dbReference type="InterPro" id="IPR002048">
    <property type="entry name" value="EF_hand_dom"/>
</dbReference>
<dbReference type="Gene3D" id="1.10.238.10">
    <property type="entry name" value="EF-hand"/>
    <property type="match status" value="5"/>
</dbReference>
<dbReference type="GO" id="GO:0005654">
    <property type="term" value="C:nucleoplasm"/>
    <property type="evidence" value="ECO:0007669"/>
    <property type="project" value="TreeGrafter"/>
</dbReference>
<dbReference type="InParanoid" id="K3WDW8"/>
<evidence type="ECO:0000313" key="4">
    <source>
        <dbReference type="EnsemblProtists" id="PYU1_T003159"/>
    </source>
</evidence>
<dbReference type="SMART" id="SM00054">
    <property type="entry name" value="EFh"/>
    <property type="match status" value="5"/>
</dbReference>
<organism evidence="4 5">
    <name type="scientific">Globisporangium ultimum (strain ATCC 200006 / CBS 805.95 / DAOM BR144)</name>
    <name type="common">Pythium ultimum</name>
    <dbReference type="NCBI Taxonomy" id="431595"/>
    <lineage>
        <taxon>Eukaryota</taxon>
        <taxon>Sar</taxon>
        <taxon>Stramenopiles</taxon>
        <taxon>Oomycota</taxon>
        <taxon>Peronosporomycetes</taxon>
        <taxon>Pythiales</taxon>
        <taxon>Pythiaceae</taxon>
        <taxon>Globisporangium</taxon>
    </lineage>
</organism>
<dbReference type="EnsemblProtists" id="PYU1_T003159">
    <property type="protein sequence ID" value="PYU1_T003159"/>
    <property type="gene ID" value="PYU1_G003152"/>
</dbReference>
<reference evidence="4" key="3">
    <citation type="submission" date="2015-02" db="UniProtKB">
        <authorList>
            <consortium name="EnsemblProtists"/>
        </authorList>
    </citation>
    <scope>IDENTIFICATION</scope>
    <source>
        <strain evidence="4">DAOM BR144</strain>
    </source>
</reference>
<reference evidence="5" key="1">
    <citation type="journal article" date="2010" name="Genome Biol.">
        <title>Genome sequence of the necrotrophic plant pathogen Pythium ultimum reveals original pathogenicity mechanisms and effector repertoire.</title>
        <authorList>
            <person name="Levesque C.A."/>
            <person name="Brouwer H."/>
            <person name="Cano L."/>
            <person name="Hamilton J.P."/>
            <person name="Holt C."/>
            <person name="Huitema E."/>
            <person name="Raffaele S."/>
            <person name="Robideau G.P."/>
            <person name="Thines M."/>
            <person name="Win J."/>
            <person name="Zerillo M.M."/>
            <person name="Beakes G.W."/>
            <person name="Boore J.L."/>
            <person name="Busam D."/>
            <person name="Dumas B."/>
            <person name="Ferriera S."/>
            <person name="Fuerstenberg S.I."/>
            <person name="Gachon C.M."/>
            <person name="Gaulin E."/>
            <person name="Govers F."/>
            <person name="Grenville-Briggs L."/>
            <person name="Horner N."/>
            <person name="Hostetler J."/>
            <person name="Jiang R.H."/>
            <person name="Johnson J."/>
            <person name="Krajaejun T."/>
            <person name="Lin H."/>
            <person name="Meijer H.J."/>
            <person name="Moore B."/>
            <person name="Morris P."/>
            <person name="Phuntmart V."/>
            <person name="Puiu D."/>
            <person name="Shetty J."/>
            <person name="Stajich J.E."/>
            <person name="Tripathy S."/>
            <person name="Wawra S."/>
            <person name="van West P."/>
            <person name="Whitty B.R."/>
            <person name="Coutinho P.M."/>
            <person name="Henrissat B."/>
            <person name="Martin F."/>
            <person name="Thomas P.D."/>
            <person name="Tyler B.M."/>
            <person name="De Vries R.P."/>
            <person name="Kamoun S."/>
            <person name="Yandell M."/>
            <person name="Tisserat N."/>
            <person name="Buell C.R."/>
        </authorList>
    </citation>
    <scope>NUCLEOTIDE SEQUENCE</scope>
    <source>
        <strain evidence="5">DAOM:BR144</strain>
    </source>
</reference>
<dbReference type="InterPro" id="IPR052603">
    <property type="entry name" value="EFCB6"/>
</dbReference>
<feature type="domain" description="EF-hand" evidence="3">
    <location>
        <begin position="296"/>
        <end position="331"/>
    </location>
</feature>
<feature type="compositionally biased region" description="Basic and acidic residues" evidence="2">
    <location>
        <begin position="613"/>
        <end position="624"/>
    </location>
</feature>
<feature type="region of interest" description="Disordered" evidence="2">
    <location>
        <begin position="604"/>
        <end position="638"/>
    </location>
</feature>
<dbReference type="PANTHER" id="PTHR20875:SF0">
    <property type="entry name" value="GH12158P"/>
    <property type="match status" value="1"/>
</dbReference>
<dbReference type="EMBL" id="GL376603">
    <property type="status" value="NOT_ANNOTATED_CDS"/>
    <property type="molecule type" value="Genomic_DNA"/>
</dbReference>
<dbReference type="PROSITE" id="PS00018">
    <property type="entry name" value="EF_HAND_1"/>
    <property type="match status" value="1"/>
</dbReference>
<dbReference type="InterPro" id="IPR011992">
    <property type="entry name" value="EF-hand-dom_pair"/>
</dbReference>
<dbReference type="PROSITE" id="PS50222">
    <property type="entry name" value="EF_HAND_2"/>
    <property type="match status" value="1"/>
</dbReference>
<dbReference type="OMA" id="NYHAMLR"/>
<dbReference type="InterPro" id="IPR018247">
    <property type="entry name" value="EF_Hand_1_Ca_BS"/>
</dbReference>
<dbReference type="Pfam" id="PF13499">
    <property type="entry name" value="EF-hand_7"/>
    <property type="match status" value="2"/>
</dbReference>
<protein>
    <recommendedName>
        <fullName evidence="3">EF-hand domain-containing protein</fullName>
    </recommendedName>
</protein>
<dbReference type="GO" id="GO:0005509">
    <property type="term" value="F:calcium ion binding"/>
    <property type="evidence" value="ECO:0007669"/>
    <property type="project" value="InterPro"/>
</dbReference>
<feature type="region of interest" description="Disordered" evidence="2">
    <location>
        <begin position="249"/>
        <end position="274"/>
    </location>
</feature>
<evidence type="ECO:0000313" key="5">
    <source>
        <dbReference type="Proteomes" id="UP000019132"/>
    </source>
</evidence>
<dbReference type="AlphaFoldDB" id="K3WDW8"/>
<keyword evidence="1" id="KW-0106">Calcium</keyword>